<keyword evidence="7" id="KW-1185">Reference proteome</keyword>
<evidence type="ECO:0000313" key="7">
    <source>
        <dbReference type="Proteomes" id="UP000298138"/>
    </source>
</evidence>
<keyword evidence="3" id="KW-0175">Coiled coil</keyword>
<protein>
    <recommendedName>
        <fullName evidence="5">TATA element modulatory factor 1 TATA binding domain-containing protein</fullName>
    </recommendedName>
</protein>
<feature type="region of interest" description="Disordered" evidence="4">
    <location>
        <begin position="19"/>
        <end position="210"/>
    </location>
</feature>
<feature type="compositionally biased region" description="Low complexity" evidence="4">
    <location>
        <begin position="602"/>
        <end position="616"/>
    </location>
</feature>
<dbReference type="PANTHER" id="PTHR46515">
    <property type="entry name" value="TATA ELEMENT MODULATORY FACTOR TMF1"/>
    <property type="match status" value="1"/>
</dbReference>
<dbReference type="PANTHER" id="PTHR46515:SF1">
    <property type="entry name" value="TATA ELEMENT MODULATORY FACTOR"/>
    <property type="match status" value="1"/>
</dbReference>
<organism evidence="6 7">
    <name type="scientific">Ascodesmis nigricans</name>
    <dbReference type="NCBI Taxonomy" id="341454"/>
    <lineage>
        <taxon>Eukaryota</taxon>
        <taxon>Fungi</taxon>
        <taxon>Dikarya</taxon>
        <taxon>Ascomycota</taxon>
        <taxon>Pezizomycotina</taxon>
        <taxon>Pezizomycetes</taxon>
        <taxon>Pezizales</taxon>
        <taxon>Ascodesmidaceae</taxon>
        <taxon>Ascodesmis</taxon>
    </lineage>
</organism>
<dbReference type="OrthoDB" id="74178at2759"/>
<dbReference type="Pfam" id="PF12329">
    <property type="entry name" value="TMF_DNA_bd"/>
    <property type="match status" value="1"/>
</dbReference>
<feature type="compositionally biased region" description="Basic and acidic residues" evidence="4">
    <location>
        <begin position="108"/>
        <end position="136"/>
    </location>
</feature>
<dbReference type="InterPro" id="IPR022091">
    <property type="entry name" value="TMF_TATA-bd"/>
</dbReference>
<dbReference type="Pfam" id="PF12325">
    <property type="entry name" value="TMF_TATA_bd"/>
    <property type="match status" value="1"/>
</dbReference>
<feature type="compositionally biased region" description="Low complexity" evidence="4">
    <location>
        <begin position="663"/>
        <end position="672"/>
    </location>
</feature>
<evidence type="ECO:0000259" key="5">
    <source>
        <dbReference type="Pfam" id="PF12325"/>
    </source>
</evidence>
<evidence type="ECO:0000256" key="4">
    <source>
        <dbReference type="SAM" id="MobiDB-lite"/>
    </source>
</evidence>
<feature type="region of interest" description="Disordered" evidence="4">
    <location>
        <begin position="728"/>
        <end position="766"/>
    </location>
</feature>
<dbReference type="GO" id="GO:0005794">
    <property type="term" value="C:Golgi apparatus"/>
    <property type="evidence" value="ECO:0007669"/>
    <property type="project" value="UniProtKB-SubCell"/>
</dbReference>
<keyword evidence="2" id="KW-0333">Golgi apparatus</keyword>
<comment type="subcellular location">
    <subcellularLocation>
        <location evidence="1">Golgi apparatus</location>
    </subcellularLocation>
</comment>
<evidence type="ECO:0000256" key="3">
    <source>
        <dbReference type="ARBA" id="ARBA00023054"/>
    </source>
</evidence>
<feature type="compositionally biased region" description="Basic and acidic residues" evidence="4">
    <location>
        <begin position="557"/>
        <end position="566"/>
    </location>
</feature>
<feature type="region of interest" description="Disordered" evidence="4">
    <location>
        <begin position="306"/>
        <end position="325"/>
    </location>
</feature>
<evidence type="ECO:0000256" key="1">
    <source>
        <dbReference type="ARBA" id="ARBA00004555"/>
    </source>
</evidence>
<dbReference type="InParanoid" id="A0A4S2MHM5"/>
<dbReference type="AlphaFoldDB" id="A0A4S2MHM5"/>
<feature type="compositionally biased region" description="Low complexity" evidence="4">
    <location>
        <begin position="567"/>
        <end position="587"/>
    </location>
</feature>
<feature type="compositionally biased region" description="Low complexity" evidence="4">
    <location>
        <begin position="137"/>
        <end position="202"/>
    </location>
</feature>
<dbReference type="STRING" id="341454.A0A4S2MHM5"/>
<feature type="compositionally biased region" description="Pro residues" evidence="4">
    <location>
        <begin position="617"/>
        <end position="633"/>
    </location>
</feature>
<dbReference type="InterPro" id="IPR022092">
    <property type="entry name" value="TMF_DNA-bd"/>
</dbReference>
<gene>
    <name evidence="6" type="ORF">EX30DRAFT_367448</name>
</gene>
<feature type="domain" description="TATA element modulatory factor 1 TATA binding" evidence="5">
    <location>
        <begin position="681"/>
        <end position="808"/>
    </location>
</feature>
<feature type="compositionally biased region" description="Low complexity" evidence="4">
    <location>
        <begin position="76"/>
        <end position="88"/>
    </location>
</feature>
<dbReference type="EMBL" id="ML220182">
    <property type="protein sequence ID" value="TGZ76370.1"/>
    <property type="molecule type" value="Genomic_DNA"/>
</dbReference>
<dbReference type="InterPro" id="IPR052602">
    <property type="entry name" value="Growth_transcription_reg"/>
</dbReference>
<proteinExistence type="predicted"/>
<evidence type="ECO:0000256" key="2">
    <source>
        <dbReference type="ARBA" id="ARBA00023034"/>
    </source>
</evidence>
<sequence length="813" mass="90420">MNFLQKGLAGLESRLDRVLLDEADLPPKPDPKPDSKPDSKPDTKPDMKMPSRTGSPVSRTASPAPRRSGEMGGRGSMQERLAAAVAKKAAGRRRGGSGSGRGSMEVRASGECERVEGEKKLEGEKEEKEEKEEKVDTTSAESAGAEVAASVSVSESISSPPTSTSTAETTTTTTTKTNGDSTPTPTSSTDSPPSPRVSSDTPLPSLSREKLESVITNLQTDLRICELRRLEESRTANTRITALETKLTLLSASSASSASTRASSSTGLTRQLAERDEKIALLISEGEALSRTELKLQNTIKRLRAKAQDEERSASDARTRLERAEQQAEKLRSVVESQKRVAENTEALEREKKVTAELKALVERIQSEAGLVQERLRSEIADLEHKLGREVERSRAREREWKSEQMNLESRLESLRTRLEEASSGATGDSHAKLLRQVENLSMQNAIASENWQGIQLGLELRIAGLEKERDELSKKENDIRRRAREMNAKIKTLESNLDTAHSHLKDLESELQMQHETAKSHLQRASAAESALSQVRATFARERDQLEHEHAVKLAEERAKWEAEHQSQNNNHNNSSTALNLTLTTSPSPPPLQHLPRHHSSSQLSSTSSTFLGSPPSYPSYPFPFASPPPLSRPRSRTPSTSFDNPNPIPEDYFDPLPPLSPSRSASVSSPQRHPDIVSVSTLAAGPSVQLVERMAATIRRLEVDAAAHREELARLRGEADIRRIEAEQQREKDRQSEKQLEEARREREREDKEREQERERVEAERNGLQMRLEMSLQLLGEKSERVLELEQDVADLKDMYRLLVEETTMGK</sequence>
<feature type="compositionally biased region" description="Basic and acidic residues" evidence="4">
    <location>
        <begin position="19"/>
        <end position="49"/>
    </location>
</feature>
<feature type="region of interest" description="Disordered" evidence="4">
    <location>
        <begin position="557"/>
        <end position="675"/>
    </location>
</feature>
<feature type="compositionally biased region" description="Polar residues" evidence="4">
    <location>
        <begin position="52"/>
        <end position="61"/>
    </location>
</feature>
<dbReference type="GO" id="GO:0005783">
    <property type="term" value="C:endoplasmic reticulum"/>
    <property type="evidence" value="ECO:0007669"/>
    <property type="project" value="TreeGrafter"/>
</dbReference>
<reference evidence="6 7" key="1">
    <citation type="submission" date="2019-04" db="EMBL/GenBank/DDBJ databases">
        <title>Comparative genomics and transcriptomics to analyze fruiting body development in filamentous ascomycetes.</title>
        <authorList>
            <consortium name="DOE Joint Genome Institute"/>
            <person name="Lutkenhaus R."/>
            <person name="Traeger S."/>
            <person name="Breuer J."/>
            <person name="Kuo A."/>
            <person name="Lipzen A."/>
            <person name="Pangilinan J."/>
            <person name="Dilworth D."/>
            <person name="Sandor L."/>
            <person name="Poggeler S."/>
            <person name="Barry K."/>
            <person name="Grigoriev I.V."/>
            <person name="Nowrousian M."/>
        </authorList>
    </citation>
    <scope>NUCLEOTIDE SEQUENCE [LARGE SCALE GENOMIC DNA]</scope>
    <source>
        <strain evidence="6 7">CBS 389.68</strain>
    </source>
</reference>
<evidence type="ECO:0000313" key="6">
    <source>
        <dbReference type="EMBL" id="TGZ76370.1"/>
    </source>
</evidence>
<dbReference type="Proteomes" id="UP000298138">
    <property type="component" value="Unassembled WGS sequence"/>
</dbReference>
<name>A0A4S2MHM5_9PEZI</name>
<accession>A0A4S2MHM5</accession>